<dbReference type="AlphaFoldDB" id="A0AA43RMI8"/>
<reference evidence="1" key="1">
    <citation type="submission" date="2023-07" db="EMBL/GenBank/DDBJ databases">
        <title>Between Cages and Wild: Unraveling the Impact of Captivity on Animal Microbiomes and Antimicrobial Resistance.</title>
        <authorList>
            <person name="Schmartz G.P."/>
            <person name="Rehner J."/>
            <person name="Schuff M.J."/>
            <person name="Becker S.L."/>
            <person name="Kravczyk M."/>
            <person name="Gurevich A."/>
            <person name="Francke R."/>
            <person name="Mueller R."/>
            <person name="Keller V."/>
            <person name="Keller A."/>
        </authorList>
    </citation>
    <scope>NUCLEOTIDE SEQUENCE</scope>
    <source>
        <strain evidence="1">S12M_St_49</strain>
    </source>
</reference>
<evidence type="ECO:0000313" key="1">
    <source>
        <dbReference type="EMBL" id="MDO4842312.1"/>
    </source>
</evidence>
<evidence type="ECO:0000313" key="2">
    <source>
        <dbReference type="Proteomes" id="UP001168575"/>
    </source>
</evidence>
<dbReference type="EMBL" id="JAUMVS010000138">
    <property type="protein sequence ID" value="MDO4842312.1"/>
    <property type="molecule type" value="Genomic_DNA"/>
</dbReference>
<proteinExistence type="predicted"/>
<protein>
    <submittedName>
        <fullName evidence="1">Uncharacterized protein</fullName>
    </submittedName>
</protein>
<keyword evidence="2" id="KW-1185">Reference proteome</keyword>
<comment type="caution">
    <text evidence="1">The sequence shown here is derived from an EMBL/GenBank/DDBJ whole genome shotgun (WGS) entry which is preliminary data.</text>
</comment>
<organism evidence="1 2">
    <name type="scientific">Phoenicibacter congonensis</name>
    <dbReference type="NCBI Taxonomy" id="1944646"/>
    <lineage>
        <taxon>Bacteria</taxon>
        <taxon>Bacillati</taxon>
        <taxon>Actinomycetota</taxon>
        <taxon>Coriobacteriia</taxon>
        <taxon>Eggerthellales</taxon>
        <taxon>Eggerthellaceae</taxon>
        <taxon>Phoenicibacter</taxon>
    </lineage>
</organism>
<gene>
    <name evidence="1" type="ORF">Q3982_06515</name>
</gene>
<name>A0AA43RMI8_9ACTN</name>
<sequence length="69" mass="7640">MSDFKQDISQNKQRLDEIASAVDAEGVSTEDLLKMLEEAVNIGMDVCEQVKQKVIVEEKPEQAASDDAE</sequence>
<dbReference type="Proteomes" id="UP001168575">
    <property type="component" value="Unassembled WGS sequence"/>
</dbReference>
<accession>A0AA43RMI8</accession>